<protein>
    <submittedName>
        <fullName evidence="2">DUF1330 domain-containing protein</fullName>
    </submittedName>
</protein>
<reference evidence="2 3" key="1">
    <citation type="journal article" date="2011" name="Int. J. Syst. Evol. Microbiol.">
        <title>Zhongshania antarctica gen. nov., sp. nov. and Zhongshania guokunii sp. nov., gammaproteobacteria respectively isolated from coastal attached (fast) ice and surface seawater of the Antarctic.</title>
        <authorList>
            <person name="Li H.J."/>
            <person name="Zhang X.Y."/>
            <person name="Chen C.X."/>
            <person name="Zhang Y.J."/>
            <person name="Gao Z.M."/>
            <person name="Yu Y."/>
            <person name="Chen X.L."/>
            <person name="Chen B."/>
            <person name="Zhang Y.Z."/>
        </authorList>
    </citation>
    <scope>NUCLEOTIDE SEQUENCE [LARGE SCALE GENOMIC DNA]</scope>
    <source>
        <strain evidence="2 3">R06B22</strain>
    </source>
</reference>
<name>A0ABV3TRU3_9GAMM</name>
<dbReference type="InterPro" id="IPR011008">
    <property type="entry name" value="Dimeric_a/b-barrel"/>
</dbReference>
<sequence>MSNIPKDLNRELVESLPDTGAVVMVNLLRFRKTALDGNGSGWDAYSRYGKADRPLLKKVGGIILWAGHVEGVALGDLGDGRWDFLVLVHYPSKAKFLEMMTSEDYQVINKDRESGVEDHIILAADQSYSKFII</sequence>
<dbReference type="Pfam" id="PF07045">
    <property type="entry name" value="DUF1330"/>
    <property type="match status" value="1"/>
</dbReference>
<evidence type="ECO:0000313" key="2">
    <source>
        <dbReference type="EMBL" id="MEX1664282.1"/>
    </source>
</evidence>
<dbReference type="Gene3D" id="3.30.70.100">
    <property type="match status" value="1"/>
</dbReference>
<gene>
    <name evidence="2" type="ORF">AB4875_02215</name>
</gene>
<dbReference type="RefSeq" id="WP_368374406.1">
    <property type="nucleotide sequence ID" value="NZ_JBFRYB010000001.1"/>
</dbReference>
<dbReference type="EMBL" id="JBFRYB010000001">
    <property type="protein sequence ID" value="MEX1664282.1"/>
    <property type="molecule type" value="Genomic_DNA"/>
</dbReference>
<dbReference type="PANTHER" id="PTHR40257">
    <property type="match status" value="1"/>
</dbReference>
<organism evidence="2 3">
    <name type="scientific">Zhongshania arctica</name>
    <dbReference type="NCBI Taxonomy" id="3238302"/>
    <lineage>
        <taxon>Bacteria</taxon>
        <taxon>Pseudomonadati</taxon>
        <taxon>Pseudomonadota</taxon>
        <taxon>Gammaproteobacteria</taxon>
        <taxon>Cellvibrionales</taxon>
        <taxon>Spongiibacteraceae</taxon>
        <taxon>Zhongshania</taxon>
    </lineage>
</organism>
<comment type="caution">
    <text evidence="2">The sequence shown here is derived from an EMBL/GenBank/DDBJ whole genome shotgun (WGS) entry which is preliminary data.</text>
</comment>
<dbReference type="SUPFAM" id="SSF54909">
    <property type="entry name" value="Dimeric alpha+beta barrel"/>
    <property type="match status" value="1"/>
</dbReference>
<dbReference type="Proteomes" id="UP001557484">
    <property type="component" value="Unassembled WGS sequence"/>
</dbReference>
<evidence type="ECO:0000259" key="1">
    <source>
        <dbReference type="Pfam" id="PF07045"/>
    </source>
</evidence>
<dbReference type="PANTHER" id="PTHR40257:SF1">
    <property type="entry name" value="DUF1330 DOMAIN-CONTAINING PROTEIN"/>
    <property type="match status" value="1"/>
</dbReference>
<proteinExistence type="predicted"/>
<dbReference type="InterPro" id="IPR010753">
    <property type="entry name" value="DUF1330"/>
</dbReference>
<feature type="domain" description="DUF1330" evidence="1">
    <location>
        <begin position="43"/>
        <end position="122"/>
    </location>
</feature>
<evidence type="ECO:0000313" key="3">
    <source>
        <dbReference type="Proteomes" id="UP001557484"/>
    </source>
</evidence>
<accession>A0ABV3TRU3</accession>
<keyword evidence="3" id="KW-1185">Reference proteome</keyword>